<keyword evidence="5" id="KW-0408">Iron</keyword>
<dbReference type="STRING" id="10195.A0A3M7P7R6"/>
<keyword evidence="7" id="KW-0575">Peroxidase</keyword>
<evidence type="ECO:0000313" key="8">
    <source>
        <dbReference type="Proteomes" id="UP000276133"/>
    </source>
</evidence>
<name>A0A3M7P7R6_BRAPC</name>
<keyword evidence="3 6" id="KW-0732">Signal</keyword>
<comment type="caution">
    <text evidence="7">The sequence shown here is derived from an EMBL/GenBank/DDBJ whole genome shotgun (WGS) entry which is preliminary data.</text>
</comment>
<feature type="signal peptide" evidence="6">
    <location>
        <begin position="1"/>
        <end position="17"/>
    </location>
</feature>
<dbReference type="InterPro" id="IPR010255">
    <property type="entry name" value="Haem_peroxidase_sf"/>
</dbReference>
<gene>
    <name evidence="7" type="ORF">BpHYR1_004037</name>
</gene>
<dbReference type="AlphaFoldDB" id="A0A3M7P7R6"/>
<dbReference type="EMBL" id="REGN01012803">
    <property type="protein sequence ID" value="RMZ94787.1"/>
    <property type="molecule type" value="Genomic_DNA"/>
</dbReference>
<dbReference type="EC" id="1.11.1.7" evidence="7"/>
<dbReference type="Proteomes" id="UP000276133">
    <property type="component" value="Unassembled WGS sequence"/>
</dbReference>
<keyword evidence="4" id="KW-0325">Glycoprotein</keyword>
<evidence type="ECO:0000256" key="2">
    <source>
        <dbReference type="ARBA" id="ARBA00022525"/>
    </source>
</evidence>
<dbReference type="GO" id="GO:0005576">
    <property type="term" value="C:extracellular region"/>
    <property type="evidence" value="ECO:0007669"/>
    <property type="project" value="UniProtKB-SubCell"/>
</dbReference>
<dbReference type="GO" id="GO:0006979">
    <property type="term" value="P:response to oxidative stress"/>
    <property type="evidence" value="ECO:0007669"/>
    <property type="project" value="InterPro"/>
</dbReference>
<evidence type="ECO:0000256" key="3">
    <source>
        <dbReference type="ARBA" id="ARBA00022729"/>
    </source>
</evidence>
<dbReference type="GO" id="GO:0020037">
    <property type="term" value="F:heme binding"/>
    <property type="evidence" value="ECO:0007669"/>
    <property type="project" value="InterPro"/>
</dbReference>
<reference evidence="7 8" key="1">
    <citation type="journal article" date="2018" name="Sci. Rep.">
        <title>Genomic signatures of local adaptation to the degree of environmental predictability in rotifers.</title>
        <authorList>
            <person name="Franch-Gras L."/>
            <person name="Hahn C."/>
            <person name="Garcia-Roger E.M."/>
            <person name="Carmona M.J."/>
            <person name="Serra M."/>
            <person name="Gomez A."/>
        </authorList>
    </citation>
    <scope>NUCLEOTIDE SEQUENCE [LARGE SCALE GENOMIC DNA]</scope>
    <source>
        <strain evidence="7">HYR1</strain>
    </source>
</reference>
<dbReference type="Pfam" id="PF03098">
    <property type="entry name" value="An_peroxidase"/>
    <property type="match status" value="1"/>
</dbReference>
<dbReference type="GO" id="GO:0140825">
    <property type="term" value="F:lactoperoxidase activity"/>
    <property type="evidence" value="ECO:0007669"/>
    <property type="project" value="UniProtKB-EC"/>
</dbReference>
<dbReference type="SUPFAM" id="SSF48113">
    <property type="entry name" value="Heme-dependent peroxidases"/>
    <property type="match status" value="1"/>
</dbReference>
<feature type="chain" id="PRO_5018263961" evidence="6">
    <location>
        <begin position="18"/>
        <end position="679"/>
    </location>
</feature>
<comment type="subcellular location">
    <subcellularLocation>
        <location evidence="1">Secreted</location>
    </subcellularLocation>
</comment>
<evidence type="ECO:0000256" key="1">
    <source>
        <dbReference type="ARBA" id="ARBA00004613"/>
    </source>
</evidence>
<dbReference type="PROSITE" id="PS50292">
    <property type="entry name" value="PEROXIDASE_3"/>
    <property type="match status" value="1"/>
</dbReference>
<accession>A0A3M7P7R6</accession>
<dbReference type="PRINTS" id="PR00457">
    <property type="entry name" value="ANPEROXIDASE"/>
</dbReference>
<dbReference type="PANTHER" id="PTHR11475:SF4">
    <property type="entry name" value="CHORION PEROXIDASE"/>
    <property type="match status" value="1"/>
</dbReference>
<dbReference type="InterPro" id="IPR019791">
    <property type="entry name" value="Haem_peroxidase_animal"/>
</dbReference>
<protein>
    <submittedName>
        <fullName evidence="7">Chorion peroxidase</fullName>
        <ecNumber evidence="7">1.11.1.7</ecNumber>
    </submittedName>
</protein>
<keyword evidence="5" id="KW-0349">Heme</keyword>
<keyword evidence="8" id="KW-1185">Reference proteome</keyword>
<evidence type="ECO:0000256" key="4">
    <source>
        <dbReference type="ARBA" id="ARBA00023180"/>
    </source>
</evidence>
<keyword evidence="7" id="KW-0560">Oxidoreductase</keyword>
<keyword evidence="5" id="KW-0479">Metal-binding</keyword>
<dbReference type="CDD" id="cd09823">
    <property type="entry name" value="peroxinectin_like"/>
    <property type="match status" value="1"/>
</dbReference>
<sequence length="679" mass="77628">MLNKLIFLTFLVVKCTTLNISPEYLSREFDLMAETLSSTDSIKTLKFLQKKNPGDFVFPVSFGTSKASISIDRKATIQLGVLKKLSHNIGTTKLNGKIPKKFCPFEQVQCPTGSRYRSIDGSCNNLDQTWFGMANSPYRRMLPPDYDDNFDSPRTKAANGGSLPNPRTIAINVHEPNFTTSSTNNLFLFFGQALDHDVTSIASALNINGFPISCTCDSKNPICFNIPVPEEDFSNRDQKCFNFPRSAASIASFDCELGHREQLNTVTHFIDLSYLYGSDIQNALSTRAFVRGFLLAVRIPGVKHEFLPFRRNPFCHRMGPTDRCFVTGDARSESNSFLTAIHTVFLRQHNLIAIKLSKVNPKWNDEQLFQETRKIMISINQHIIYNQWIPVLIGREIYEKYQLEPFSNAFFMGYDKTQDPGLFNEMATAVLRFGHTLIKHQMHKAHTNYSLFEKSTTDQFLFASPKYFKDGIETQENYMRGLIAEDCYIPSPAVNPVLNHNLFEGFVGGGTHRFSLPALNIQRGRDHGLPSYNKYRSICGLKKAEFFDQFTNIKPEFLRRIRKVYNHPDDVDLWVGAVSEIPVKGGIIGETFACIFAEQFKRLKIGDRFYYENGQDPSIGFKFEQLKEIKKFSIERLICNTVNIDKVQKNAFFVPHNIFNPLKSCDNISDMDLEKWKEF</sequence>
<keyword evidence="2" id="KW-0964">Secreted</keyword>
<dbReference type="OrthoDB" id="823504at2759"/>
<dbReference type="PANTHER" id="PTHR11475">
    <property type="entry name" value="OXIDASE/PEROXIDASE"/>
    <property type="match status" value="1"/>
</dbReference>
<proteinExistence type="predicted"/>
<dbReference type="FunFam" id="1.10.640.10:FF:000003">
    <property type="entry name" value="chorion peroxidase"/>
    <property type="match status" value="1"/>
</dbReference>
<dbReference type="InterPro" id="IPR037120">
    <property type="entry name" value="Haem_peroxidase_sf_animal"/>
</dbReference>
<evidence type="ECO:0000256" key="5">
    <source>
        <dbReference type="PIRSR" id="PIRSR619791-2"/>
    </source>
</evidence>
<dbReference type="GO" id="GO:0046872">
    <property type="term" value="F:metal ion binding"/>
    <property type="evidence" value="ECO:0007669"/>
    <property type="project" value="UniProtKB-KW"/>
</dbReference>
<organism evidence="7 8">
    <name type="scientific">Brachionus plicatilis</name>
    <name type="common">Marine rotifer</name>
    <name type="synonym">Brachionus muelleri</name>
    <dbReference type="NCBI Taxonomy" id="10195"/>
    <lineage>
        <taxon>Eukaryota</taxon>
        <taxon>Metazoa</taxon>
        <taxon>Spiralia</taxon>
        <taxon>Gnathifera</taxon>
        <taxon>Rotifera</taxon>
        <taxon>Eurotatoria</taxon>
        <taxon>Monogononta</taxon>
        <taxon>Pseudotrocha</taxon>
        <taxon>Ploima</taxon>
        <taxon>Brachionidae</taxon>
        <taxon>Brachionus</taxon>
    </lineage>
</organism>
<feature type="binding site" description="axial binding residue" evidence="5">
    <location>
        <position position="435"/>
    </location>
    <ligand>
        <name>heme b</name>
        <dbReference type="ChEBI" id="CHEBI:60344"/>
    </ligand>
    <ligandPart>
        <name>Fe</name>
        <dbReference type="ChEBI" id="CHEBI:18248"/>
    </ligandPart>
</feature>
<dbReference type="Gene3D" id="1.10.640.10">
    <property type="entry name" value="Haem peroxidase domain superfamily, animal type"/>
    <property type="match status" value="1"/>
</dbReference>
<evidence type="ECO:0000313" key="7">
    <source>
        <dbReference type="EMBL" id="RMZ94787.1"/>
    </source>
</evidence>
<evidence type="ECO:0000256" key="6">
    <source>
        <dbReference type="SAM" id="SignalP"/>
    </source>
</evidence>